<dbReference type="Proteomes" id="UP001143910">
    <property type="component" value="Unassembled WGS sequence"/>
</dbReference>
<protein>
    <submittedName>
        <fullName evidence="1">Uncharacterized protein</fullName>
    </submittedName>
</protein>
<keyword evidence="2" id="KW-1185">Reference proteome</keyword>
<comment type="caution">
    <text evidence="1">The sequence shown here is derived from an EMBL/GenBank/DDBJ whole genome shotgun (WGS) entry which is preliminary data.</text>
</comment>
<accession>A0ACC1NWN9</accession>
<gene>
    <name evidence="1" type="ORF">NQ176_g1124</name>
</gene>
<reference evidence="1" key="1">
    <citation type="submission" date="2022-08" db="EMBL/GenBank/DDBJ databases">
        <title>Genome Sequence of Lecanicillium fungicola.</title>
        <authorList>
            <person name="Buettner E."/>
        </authorList>
    </citation>
    <scope>NUCLEOTIDE SEQUENCE</scope>
    <source>
        <strain evidence="1">Babe33</strain>
    </source>
</reference>
<proteinExistence type="predicted"/>
<sequence length="182" mass="19961">MSLDLGTCIAAFSPVTGIIVRDTTCNGCAPFRWDHQGRWIIYEYAQAAPITKPWQYDGDFFPENLRAGDVNCRDVSRLSSETEDRCGAFLKYGTDKEKLFLLNPALRGDCANIKYNTPYCTKGYGTCGSQNGDRKCAGKWGDCCNLEGMCGTGTDFCGPERCYSGNCDGKEANDEDMPSVAS</sequence>
<dbReference type="EMBL" id="JANJQO010000055">
    <property type="protein sequence ID" value="KAJ2982839.1"/>
    <property type="molecule type" value="Genomic_DNA"/>
</dbReference>
<organism evidence="1 2">
    <name type="scientific">Zarea fungicola</name>
    <dbReference type="NCBI Taxonomy" id="93591"/>
    <lineage>
        <taxon>Eukaryota</taxon>
        <taxon>Fungi</taxon>
        <taxon>Dikarya</taxon>
        <taxon>Ascomycota</taxon>
        <taxon>Pezizomycotina</taxon>
        <taxon>Sordariomycetes</taxon>
        <taxon>Hypocreomycetidae</taxon>
        <taxon>Hypocreales</taxon>
        <taxon>Cordycipitaceae</taxon>
        <taxon>Zarea</taxon>
    </lineage>
</organism>
<name>A0ACC1NWN9_9HYPO</name>
<evidence type="ECO:0000313" key="1">
    <source>
        <dbReference type="EMBL" id="KAJ2982839.1"/>
    </source>
</evidence>
<evidence type="ECO:0000313" key="2">
    <source>
        <dbReference type="Proteomes" id="UP001143910"/>
    </source>
</evidence>